<protein>
    <submittedName>
        <fullName evidence="2">Uncharacterized protein</fullName>
    </submittedName>
</protein>
<dbReference type="RefSeq" id="WP_063516409.1">
    <property type="nucleotide sequence ID" value="NZ_CAUFDJ010000019.1"/>
</dbReference>
<gene>
    <name evidence="2" type="ORF">D1010_04605</name>
    <name evidence="1" type="ORF">PS435_05555</name>
</gene>
<dbReference type="Proteomes" id="UP000326779">
    <property type="component" value="Chromosome"/>
</dbReference>
<sequence length="72" mass="8520">MYLRQLLKKKPLTIQVNGENDDADQFNHNAGHIHYFDATINGRPIMLQLTRNWTPWPQYHLVQIEYAGSRIK</sequence>
<organism evidence="2 3">
    <name type="scientific">Schleiferilactobacillus harbinensis</name>
    <dbReference type="NCBI Taxonomy" id="304207"/>
    <lineage>
        <taxon>Bacteria</taxon>
        <taxon>Bacillati</taxon>
        <taxon>Bacillota</taxon>
        <taxon>Bacilli</taxon>
        <taxon>Lactobacillales</taxon>
        <taxon>Lactobacillaceae</taxon>
        <taxon>Schleiferilactobacillus</taxon>
    </lineage>
</organism>
<name>A0A5P8M3T3_9LACO</name>
<evidence type="ECO:0000313" key="2">
    <source>
        <dbReference type="EMBL" id="QFR22781.1"/>
    </source>
</evidence>
<evidence type="ECO:0000313" key="4">
    <source>
        <dbReference type="Proteomes" id="UP001330016"/>
    </source>
</evidence>
<dbReference type="KEGG" id="lhb:D1010_04605"/>
<dbReference type="Proteomes" id="UP001330016">
    <property type="component" value="Unassembled WGS sequence"/>
</dbReference>
<dbReference type="EMBL" id="CP045143">
    <property type="protein sequence ID" value="QFR22781.1"/>
    <property type="molecule type" value="Genomic_DNA"/>
</dbReference>
<evidence type="ECO:0000313" key="1">
    <source>
        <dbReference type="EMBL" id="MEE6715319.1"/>
    </source>
</evidence>
<dbReference type="AlphaFoldDB" id="A0A5P8M3T3"/>
<accession>A0A5P8M3T3</accession>
<dbReference type="EMBL" id="JAQSGK010000012">
    <property type="protein sequence ID" value="MEE6715319.1"/>
    <property type="molecule type" value="Genomic_DNA"/>
</dbReference>
<keyword evidence="4" id="KW-1185">Reference proteome</keyword>
<reference evidence="2 3" key="1">
    <citation type="submission" date="2019-10" db="EMBL/GenBank/DDBJ databases">
        <title>The completed genome of Lactobacillus harbinensis M1.</title>
        <authorList>
            <person name="Zheng Y."/>
        </authorList>
    </citation>
    <scope>NUCLEOTIDE SEQUENCE [LARGE SCALE GENOMIC DNA]</scope>
    <source>
        <strain evidence="2 3">M1</strain>
    </source>
</reference>
<proteinExistence type="predicted"/>
<evidence type="ECO:0000313" key="3">
    <source>
        <dbReference type="Proteomes" id="UP000326779"/>
    </source>
</evidence>
<reference evidence="1 4" key="2">
    <citation type="submission" date="2023-02" db="EMBL/GenBank/DDBJ databases">
        <title>The predominant lactic acid bacteria and yeasts involved in the spontaneous fermentation of millet during the production of the traditional porridge Hausa koko in Ghana.</title>
        <authorList>
            <person name="Atter A."/>
            <person name="Diaz M."/>
        </authorList>
    </citation>
    <scope>NUCLEOTIDE SEQUENCE [LARGE SCALE GENOMIC DNA]</scope>
    <source>
        <strain evidence="1 4">FI11640</strain>
    </source>
</reference>